<dbReference type="EC" id="2.1.1.63" evidence="10"/>
<dbReference type="PROSITE" id="PS00374">
    <property type="entry name" value="MGMT"/>
    <property type="match status" value="1"/>
</dbReference>
<dbReference type="Gene3D" id="1.10.10.60">
    <property type="entry name" value="Homeodomain-like"/>
    <property type="match status" value="2"/>
</dbReference>
<dbReference type="EMBL" id="JBHUPB010000007">
    <property type="protein sequence ID" value="MFD2967681.1"/>
    <property type="molecule type" value="Genomic_DNA"/>
</dbReference>
<dbReference type="Gene3D" id="3.30.160.70">
    <property type="entry name" value="Methylated DNA-protein cysteine methyltransferase domain"/>
    <property type="match status" value="1"/>
</dbReference>
<accession>A0ABW6BHK1</accession>
<dbReference type="NCBIfam" id="TIGR00589">
    <property type="entry name" value="ogt"/>
    <property type="match status" value="1"/>
</dbReference>
<dbReference type="SUPFAM" id="SSF46767">
    <property type="entry name" value="Methylated DNA-protein cysteine methyltransferase, C-terminal domain"/>
    <property type="match status" value="1"/>
</dbReference>
<proteinExistence type="predicted"/>
<reference evidence="11" key="1">
    <citation type="journal article" date="2019" name="Int. J. Syst. Evol. Microbiol.">
        <title>The Global Catalogue of Microorganisms (GCM) 10K type strain sequencing project: providing services to taxonomists for standard genome sequencing and annotation.</title>
        <authorList>
            <consortium name="The Broad Institute Genomics Platform"/>
            <consortium name="The Broad Institute Genome Sequencing Center for Infectious Disease"/>
            <person name="Wu L."/>
            <person name="Ma J."/>
        </authorList>
    </citation>
    <scope>NUCLEOTIDE SEQUENCE [LARGE SCALE GENOMIC DNA]</scope>
    <source>
        <strain evidence="11">KCTC 22814</strain>
    </source>
</reference>
<keyword evidence="6" id="KW-0804">Transcription</keyword>
<evidence type="ECO:0000259" key="9">
    <source>
        <dbReference type="PROSITE" id="PS01124"/>
    </source>
</evidence>
<gene>
    <name evidence="10" type="ORF">ACFS7Y_09795</name>
</gene>
<protein>
    <submittedName>
        <fullName evidence="10">Methylated-DNA--[protein]-cysteine S-methyltransferase</fullName>
        <ecNumber evidence="10">2.1.1.63</ecNumber>
    </submittedName>
</protein>
<dbReference type="PROSITE" id="PS01124">
    <property type="entry name" value="HTH_ARAC_FAMILY_2"/>
    <property type="match status" value="1"/>
</dbReference>
<dbReference type="SMART" id="SM00342">
    <property type="entry name" value="HTH_ARAC"/>
    <property type="match status" value="1"/>
</dbReference>
<dbReference type="Proteomes" id="UP001597525">
    <property type="component" value="Unassembled WGS sequence"/>
</dbReference>
<keyword evidence="5" id="KW-0805">Transcription regulation</keyword>
<dbReference type="GO" id="GO:0003908">
    <property type="term" value="F:methylated-DNA-[protein]-cysteine S-methyltransferase activity"/>
    <property type="evidence" value="ECO:0007669"/>
    <property type="project" value="UniProtKB-EC"/>
</dbReference>
<keyword evidence="4" id="KW-0227">DNA damage</keyword>
<dbReference type="InterPro" id="IPR036631">
    <property type="entry name" value="MGMT_N_sf"/>
</dbReference>
<dbReference type="PANTHER" id="PTHR10815:SF13">
    <property type="entry name" value="METHYLATED-DNA--PROTEIN-CYSTEINE METHYLTRANSFERASE"/>
    <property type="match status" value="1"/>
</dbReference>
<evidence type="ECO:0000256" key="1">
    <source>
        <dbReference type="ARBA" id="ARBA00001286"/>
    </source>
</evidence>
<keyword evidence="11" id="KW-1185">Reference proteome</keyword>
<name>A0ABW6BHK1_9SPHI</name>
<evidence type="ECO:0000256" key="2">
    <source>
        <dbReference type="ARBA" id="ARBA00022603"/>
    </source>
</evidence>
<dbReference type="Pfam" id="PF12833">
    <property type="entry name" value="HTH_18"/>
    <property type="match status" value="1"/>
</dbReference>
<evidence type="ECO:0000256" key="4">
    <source>
        <dbReference type="ARBA" id="ARBA00022763"/>
    </source>
</evidence>
<dbReference type="GO" id="GO:0032259">
    <property type="term" value="P:methylation"/>
    <property type="evidence" value="ECO:0007669"/>
    <property type="project" value="UniProtKB-KW"/>
</dbReference>
<dbReference type="InterPro" id="IPR036217">
    <property type="entry name" value="MethylDNA_cys_MeTrfase_DNAb"/>
</dbReference>
<evidence type="ECO:0000256" key="7">
    <source>
        <dbReference type="ARBA" id="ARBA00023204"/>
    </source>
</evidence>
<dbReference type="InterPro" id="IPR018060">
    <property type="entry name" value="HTH_AraC"/>
</dbReference>
<dbReference type="SUPFAM" id="SSF46689">
    <property type="entry name" value="Homeodomain-like"/>
    <property type="match status" value="2"/>
</dbReference>
<dbReference type="InterPro" id="IPR014048">
    <property type="entry name" value="MethylDNA_cys_MeTrfase_DNA-bd"/>
</dbReference>
<comment type="caution">
    <text evidence="10">The sequence shown here is derived from an EMBL/GenBank/DDBJ whole genome shotgun (WGS) entry which is preliminary data.</text>
</comment>
<keyword evidence="3 10" id="KW-0808">Transferase</keyword>
<keyword evidence="7" id="KW-0234">DNA repair</keyword>
<dbReference type="Gene3D" id="1.10.10.10">
    <property type="entry name" value="Winged helix-like DNA-binding domain superfamily/Winged helix DNA-binding domain"/>
    <property type="match status" value="1"/>
</dbReference>
<evidence type="ECO:0000313" key="10">
    <source>
        <dbReference type="EMBL" id="MFD2967681.1"/>
    </source>
</evidence>
<evidence type="ECO:0000256" key="8">
    <source>
        <dbReference type="ARBA" id="ARBA00049348"/>
    </source>
</evidence>
<evidence type="ECO:0000256" key="5">
    <source>
        <dbReference type="ARBA" id="ARBA00023015"/>
    </source>
</evidence>
<dbReference type="InterPro" id="IPR001497">
    <property type="entry name" value="MethylDNA_cys_MeTrfase_AS"/>
</dbReference>
<sequence length="283" mass="31637">MEKQQDLINFERIAKAIAFLQDNFKAQPSLAEIAAHVHMSPDHFQRLFQEWAGTSPKKFLQYTSIQHAKQLLAGQQKNLFHASFETGLSSTSRLHDLFIQIEGMTPAEYKQGGRQLTIRYAYHASRFGNVLIASTDKGVCYVAFEDEANGVCETLFNSYPNATFVLENSPYQKAVLAFFNRDWSNLQAVKLHLRGTPFQLHVWAALLKIPAGQLASYRQVAEEIGNPSASRAVGTAIGSNPIAYLIPCHRVIQTSGLLGGYRWGLHRKTAIIAWESALKTAQQ</sequence>
<evidence type="ECO:0000256" key="6">
    <source>
        <dbReference type="ARBA" id="ARBA00023163"/>
    </source>
</evidence>
<dbReference type="InterPro" id="IPR009057">
    <property type="entry name" value="Homeodomain-like_sf"/>
</dbReference>
<dbReference type="PANTHER" id="PTHR10815">
    <property type="entry name" value="METHYLATED-DNA--PROTEIN-CYSTEINE METHYLTRANSFERASE"/>
    <property type="match status" value="1"/>
</dbReference>
<dbReference type="InterPro" id="IPR036388">
    <property type="entry name" value="WH-like_DNA-bd_sf"/>
</dbReference>
<feature type="domain" description="HTH araC/xylS-type" evidence="9">
    <location>
        <begin position="14"/>
        <end position="112"/>
    </location>
</feature>
<dbReference type="RefSeq" id="WP_320182960.1">
    <property type="nucleotide sequence ID" value="NZ_CP138332.1"/>
</dbReference>
<dbReference type="SUPFAM" id="SSF53155">
    <property type="entry name" value="Methylated DNA-protein cysteine methyltransferase domain"/>
    <property type="match status" value="1"/>
</dbReference>
<comment type="catalytic activity">
    <reaction evidence="1">
        <text>a 4-O-methyl-thymidine in DNA + L-cysteinyl-[protein] = a thymidine in DNA + S-methyl-L-cysteinyl-[protein]</text>
        <dbReference type="Rhea" id="RHEA:53428"/>
        <dbReference type="Rhea" id="RHEA-COMP:10131"/>
        <dbReference type="Rhea" id="RHEA-COMP:10132"/>
        <dbReference type="Rhea" id="RHEA-COMP:13555"/>
        <dbReference type="Rhea" id="RHEA-COMP:13556"/>
        <dbReference type="ChEBI" id="CHEBI:29950"/>
        <dbReference type="ChEBI" id="CHEBI:82612"/>
        <dbReference type="ChEBI" id="CHEBI:137386"/>
        <dbReference type="ChEBI" id="CHEBI:137387"/>
        <dbReference type="EC" id="2.1.1.63"/>
    </reaction>
</comment>
<comment type="catalytic activity">
    <reaction evidence="8">
        <text>a 6-O-methyl-2'-deoxyguanosine in DNA + L-cysteinyl-[protein] = S-methyl-L-cysteinyl-[protein] + a 2'-deoxyguanosine in DNA</text>
        <dbReference type="Rhea" id="RHEA:24000"/>
        <dbReference type="Rhea" id="RHEA-COMP:10131"/>
        <dbReference type="Rhea" id="RHEA-COMP:10132"/>
        <dbReference type="Rhea" id="RHEA-COMP:11367"/>
        <dbReference type="Rhea" id="RHEA-COMP:11368"/>
        <dbReference type="ChEBI" id="CHEBI:29950"/>
        <dbReference type="ChEBI" id="CHEBI:82612"/>
        <dbReference type="ChEBI" id="CHEBI:85445"/>
        <dbReference type="ChEBI" id="CHEBI:85448"/>
        <dbReference type="EC" id="2.1.1.63"/>
    </reaction>
</comment>
<evidence type="ECO:0000256" key="3">
    <source>
        <dbReference type="ARBA" id="ARBA00022679"/>
    </source>
</evidence>
<dbReference type="Pfam" id="PF01035">
    <property type="entry name" value="DNA_binding_1"/>
    <property type="match status" value="1"/>
</dbReference>
<evidence type="ECO:0000313" key="11">
    <source>
        <dbReference type="Proteomes" id="UP001597525"/>
    </source>
</evidence>
<organism evidence="10 11">
    <name type="scientific">Sphingobacterium bambusae</name>
    <dbReference type="NCBI Taxonomy" id="662858"/>
    <lineage>
        <taxon>Bacteria</taxon>
        <taxon>Pseudomonadati</taxon>
        <taxon>Bacteroidota</taxon>
        <taxon>Sphingobacteriia</taxon>
        <taxon>Sphingobacteriales</taxon>
        <taxon>Sphingobacteriaceae</taxon>
        <taxon>Sphingobacterium</taxon>
    </lineage>
</organism>
<keyword evidence="2 10" id="KW-0489">Methyltransferase</keyword>
<dbReference type="CDD" id="cd06445">
    <property type="entry name" value="ATase"/>
    <property type="match status" value="1"/>
</dbReference>